<dbReference type="KEGG" id="rox:BV494_00175"/>
<evidence type="ECO:0000313" key="2">
    <source>
        <dbReference type="Proteomes" id="UP000239197"/>
    </source>
</evidence>
<dbReference type="InterPro" id="IPR014894">
    <property type="entry name" value="DcrB/EagT6"/>
</dbReference>
<dbReference type="Proteomes" id="UP000239197">
    <property type="component" value="Chromosome"/>
</dbReference>
<proteinExistence type="predicted"/>
<protein>
    <recommendedName>
        <fullName evidence="3">DUF1795 domain-containing protein</fullName>
    </recommendedName>
</protein>
<name>A0A2L1UKH5_9GAMM</name>
<dbReference type="AlphaFoldDB" id="A0A2L1UKH5"/>
<dbReference type="EMBL" id="CP019062">
    <property type="protein sequence ID" value="AVF33439.1"/>
    <property type="molecule type" value="Genomic_DNA"/>
</dbReference>
<evidence type="ECO:0000313" key="1">
    <source>
        <dbReference type="EMBL" id="AVF33439.1"/>
    </source>
</evidence>
<organism evidence="1 2">
    <name type="scientific">Rahnella sikkimica</name>
    <dbReference type="NCBI Taxonomy" id="1805933"/>
    <lineage>
        <taxon>Bacteria</taxon>
        <taxon>Pseudomonadati</taxon>
        <taxon>Pseudomonadota</taxon>
        <taxon>Gammaproteobacteria</taxon>
        <taxon>Enterobacterales</taxon>
        <taxon>Yersiniaceae</taxon>
        <taxon>Rahnella</taxon>
    </lineage>
</organism>
<dbReference type="Pfam" id="PF08786">
    <property type="entry name" value="DcrB"/>
    <property type="match status" value="1"/>
</dbReference>
<dbReference type="InterPro" id="IPR016123">
    <property type="entry name" value="Mog1/PsbP_a/b/a-sand"/>
</dbReference>
<keyword evidence="2" id="KW-1185">Reference proteome</keyword>
<dbReference type="RefSeq" id="WP_104921019.1">
    <property type="nucleotide sequence ID" value="NZ_CP019062.1"/>
</dbReference>
<evidence type="ECO:0008006" key="3">
    <source>
        <dbReference type="Google" id="ProtNLM"/>
    </source>
</evidence>
<gene>
    <name evidence="1" type="ORF">BV494_00175</name>
</gene>
<reference evidence="2" key="1">
    <citation type="submission" date="2017-01" db="EMBL/GenBank/DDBJ databases">
        <title>Genome sequence of Rouxiella sp. ERMR1:05.</title>
        <authorList>
            <person name="Kumar R."/>
            <person name="Singh D."/>
            <person name="Kumar S."/>
        </authorList>
    </citation>
    <scope>NUCLEOTIDE SEQUENCE [LARGE SCALE GENOMIC DNA]</scope>
    <source>
        <strain evidence="2">ERMR1:05</strain>
    </source>
</reference>
<sequence length="144" mass="16488">MNNRLICLEGTLDFKEEIRTQSINIVSFRQGQQITISHERLPAGRTFAQQLSVQLDAAQKDFNQFSFVKMDELNEGDMFADTIQIIFTFITGTGQKVWQVTFASCLNGNEIINFTSVYPDKESMRKEISRLRHCVTHFVVSTDA</sequence>
<accession>A0A2L1UKH5</accession>
<dbReference type="SUPFAM" id="SSF55724">
    <property type="entry name" value="Mog1p/PsbP-like"/>
    <property type="match status" value="1"/>
</dbReference>
<dbReference type="OrthoDB" id="6548773at2"/>
<dbReference type="Gene3D" id="3.40.1000.10">
    <property type="entry name" value="Mog1/PsbP, alpha/beta/alpha sandwich"/>
    <property type="match status" value="1"/>
</dbReference>